<dbReference type="Gene3D" id="3.90.1590.10">
    <property type="entry name" value="glutathione-dependent formaldehyde- activating enzyme (gfa)"/>
    <property type="match status" value="1"/>
</dbReference>
<keyword evidence="1" id="KW-0812">Transmembrane</keyword>
<evidence type="ECO:0000256" key="1">
    <source>
        <dbReference type="SAM" id="Phobius"/>
    </source>
</evidence>
<organism evidence="3 4">
    <name type="scientific">Aphanomyces stellatus</name>
    <dbReference type="NCBI Taxonomy" id="120398"/>
    <lineage>
        <taxon>Eukaryota</taxon>
        <taxon>Sar</taxon>
        <taxon>Stramenopiles</taxon>
        <taxon>Oomycota</taxon>
        <taxon>Saprolegniomycetes</taxon>
        <taxon>Saprolegniales</taxon>
        <taxon>Verrucalvaceae</taxon>
        <taxon>Aphanomyces</taxon>
    </lineage>
</organism>
<keyword evidence="4" id="KW-1185">Reference proteome</keyword>
<dbReference type="Proteomes" id="UP000332933">
    <property type="component" value="Unassembled WGS sequence"/>
</dbReference>
<evidence type="ECO:0000313" key="3">
    <source>
        <dbReference type="EMBL" id="VFU00660.1"/>
    </source>
</evidence>
<accession>A0A485LP52</accession>
<dbReference type="AlphaFoldDB" id="A0A485LP52"/>
<sequence length="214" mass="22426">MGVTASTAAVVGASIVVGLLGLLTTVLLRVETPPLNCRLACACGLVQGAVAAASSLHIVCYCDDCQALAATLQQKYPSMASYVNAQGGTHVAAVFPSDVRITTGLEKLVLGKMKPRTGTRRVYASCCGTPFFNAVKAAIPFLGLLPPAIVAADDKSFSAPQFQIWTKYATGPVADGTTTMPLGLKLKMLTRFLWNASKARPHPIDVHQPATLLV</sequence>
<proteinExistence type="predicted"/>
<keyword evidence="1" id="KW-1133">Transmembrane helix</keyword>
<evidence type="ECO:0000313" key="4">
    <source>
        <dbReference type="Proteomes" id="UP000332933"/>
    </source>
</evidence>
<keyword evidence="1" id="KW-0472">Membrane</keyword>
<protein>
    <submittedName>
        <fullName evidence="3">Aste57867_24017 protein</fullName>
    </submittedName>
</protein>
<reference evidence="3 4" key="1">
    <citation type="submission" date="2019-03" db="EMBL/GenBank/DDBJ databases">
        <authorList>
            <person name="Gaulin E."/>
            <person name="Dumas B."/>
        </authorList>
    </citation>
    <scope>NUCLEOTIDE SEQUENCE [LARGE SCALE GENOMIC DNA]</scope>
    <source>
        <strain evidence="3">CBS 568.67</strain>
    </source>
</reference>
<name>A0A485LP52_9STRA</name>
<feature type="transmembrane region" description="Helical" evidence="1">
    <location>
        <begin position="6"/>
        <end position="28"/>
    </location>
</feature>
<dbReference type="Pfam" id="PF19648">
    <property type="entry name" value="DUF6151"/>
    <property type="match status" value="1"/>
</dbReference>
<reference evidence="2" key="2">
    <citation type="submission" date="2019-06" db="EMBL/GenBank/DDBJ databases">
        <title>Genomics analysis of Aphanomyces spp. identifies a new class of oomycete effector associated with host adaptation.</title>
        <authorList>
            <person name="Gaulin E."/>
        </authorList>
    </citation>
    <scope>NUCLEOTIDE SEQUENCE</scope>
    <source>
        <strain evidence="2">CBS 578.67</strain>
    </source>
</reference>
<dbReference type="InterPro" id="IPR011057">
    <property type="entry name" value="Mss4-like_sf"/>
</dbReference>
<gene>
    <name evidence="3" type="primary">Aste57867_24017</name>
    <name evidence="2" type="ORF">As57867_023944</name>
    <name evidence="3" type="ORF">ASTE57867_24017</name>
</gene>
<dbReference type="InterPro" id="IPR046149">
    <property type="entry name" value="DUF6151"/>
</dbReference>
<dbReference type="EMBL" id="CAADRA010007364">
    <property type="protein sequence ID" value="VFU00660.1"/>
    <property type="molecule type" value="Genomic_DNA"/>
</dbReference>
<dbReference type="OrthoDB" id="63441at2759"/>
<evidence type="ECO:0000313" key="2">
    <source>
        <dbReference type="EMBL" id="KAF0683936.1"/>
    </source>
</evidence>
<dbReference type="EMBL" id="VJMH01007338">
    <property type="protein sequence ID" value="KAF0683936.1"/>
    <property type="molecule type" value="Genomic_DNA"/>
</dbReference>
<dbReference type="SUPFAM" id="SSF51316">
    <property type="entry name" value="Mss4-like"/>
    <property type="match status" value="1"/>
</dbReference>